<keyword evidence="2" id="KW-1185">Reference proteome</keyword>
<proteinExistence type="predicted"/>
<gene>
    <name evidence="1" type="ORF">MET9862_05522</name>
</gene>
<evidence type="ECO:0000313" key="1">
    <source>
        <dbReference type="EMBL" id="VUD74888.1"/>
    </source>
</evidence>
<evidence type="ECO:0000313" key="2">
    <source>
        <dbReference type="Proteomes" id="UP000410984"/>
    </source>
</evidence>
<sequence length="83" mass="9392">MREPTSESVREMMLALMSAALTQIVAMNARADELARAAHEDIDPCFAAAMQEHARRYRVEVLELQGRLATLSGDYTRRFHAEI</sequence>
<protein>
    <submittedName>
        <fullName evidence="1">Uncharacterized protein</fullName>
    </submittedName>
</protein>
<organism evidence="1 2">
    <name type="scientific">Methylobacterium symbioticum</name>
    <dbReference type="NCBI Taxonomy" id="2584084"/>
    <lineage>
        <taxon>Bacteria</taxon>
        <taxon>Pseudomonadati</taxon>
        <taxon>Pseudomonadota</taxon>
        <taxon>Alphaproteobacteria</taxon>
        <taxon>Hyphomicrobiales</taxon>
        <taxon>Methylobacteriaceae</taxon>
        <taxon>Methylobacterium</taxon>
    </lineage>
</organism>
<dbReference type="AlphaFoldDB" id="A0A509EL62"/>
<dbReference type="EMBL" id="CABFPH010000170">
    <property type="protein sequence ID" value="VUD74888.1"/>
    <property type="molecule type" value="Genomic_DNA"/>
</dbReference>
<name>A0A509EL62_9HYPH</name>
<accession>A0A509EL62</accession>
<dbReference type="OrthoDB" id="7998265at2"/>
<dbReference type="RefSeq" id="WP_142586139.1">
    <property type="nucleotide sequence ID" value="NZ_CABFPH010000170.1"/>
</dbReference>
<reference evidence="1 2" key="1">
    <citation type="submission" date="2019-06" db="EMBL/GenBank/DDBJ databases">
        <authorList>
            <person name="Rodrigo-Torres L."/>
            <person name="Arahal R. D."/>
            <person name="Lucena T."/>
        </authorList>
    </citation>
    <scope>NUCLEOTIDE SEQUENCE [LARGE SCALE GENOMIC DNA]</scope>
    <source>
        <strain evidence="1 2">SB0023/3</strain>
    </source>
</reference>
<dbReference type="Proteomes" id="UP000410984">
    <property type="component" value="Unassembled WGS sequence"/>
</dbReference>